<keyword evidence="3" id="KW-1185">Reference proteome</keyword>
<feature type="region of interest" description="Disordered" evidence="1">
    <location>
        <begin position="52"/>
        <end position="84"/>
    </location>
</feature>
<feature type="region of interest" description="Disordered" evidence="1">
    <location>
        <begin position="1"/>
        <end position="33"/>
    </location>
</feature>
<dbReference type="Proteomes" id="UP000326396">
    <property type="component" value="Linkage Group LG3"/>
</dbReference>
<evidence type="ECO:0000313" key="3">
    <source>
        <dbReference type="Proteomes" id="UP000326396"/>
    </source>
</evidence>
<dbReference type="PANTHER" id="PTHR33696">
    <property type="entry name" value="T22J18.15-RELATED"/>
    <property type="match status" value="1"/>
</dbReference>
<evidence type="ECO:0000256" key="1">
    <source>
        <dbReference type="SAM" id="MobiDB-lite"/>
    </source>
</evidence>
<protein>
    <submittedName>
        <fullName evidence="2">Uncharacterized protein</fullName>
    </submittedName>
</protein>
<reference evidence="2 3" key="1">
    <citation type="submission" date="2019-05" db="EMBL/GenBank/DDBJ databases">
        <title>Mikania micrantha, genome provides insights into the molecular mechanism of rapid growth.</title>
        <authorList>
            <person name="Liu B."/>
        </authorList>
    </citation>
    <scope>NUCLEOTIDE SEQUENCE [LARGE SCALE GENOMIC DNA]</scope>
    <source>
        <strain evidence="2">NLD-2019</strain>
        <tissue evidence="2">Leaf</tissue>
    </source>
</reference>
<feature type="compositionally biased region" description="Low complexity" evidence="1">
    <location>
        <begin position="61"/>
        <end position="75"/>
    </location>
</feature>
<comment type="caution">
    <text evidence="2">The sequence shown here is derived from an EMBL/GenBank/DDBJ whole genome shotgun (WGS) entry which is preliminary data.</text>
</comment>
<gene>
    <name evidence="2" type="ORF">E3N88_25421</name>
</gene>
<dbReference type="EMBL" id="SZYD01000013">
    <property type="protein sequence ID" value="KAD4385253.1"/>
    <property type="molecule type" value="Genomic_DNA"/>
</dbReference>
<name>A0A5N6N669_9ASTR</name>
<dbReference type="OrthoDB" id="1925896at2759"/>
<sequence>MTPNEKASSMDILRRSRRSKSFSFSDTISNDTSTPLQYLGIPFSWEQFPGIPKNTHTNDDSSQSLLPLPPSGHHSPAMKKYRSSRSFRNDPFLAAFVECSKDKEYEIDGRSKCPASDRSGFVVSMYSSCKRSCAVSESIVYRPRSAAGYILATNEGLTVAKSKP</sequence>
<organism evidence="2 3">
    <name type="scientific">Mikania micrantha</name>
    <name type="common">bitter vine</name>
    <dbReference type="NCBI Taxonomy" id="192012"/>
    <lineage>
        <taxon>Eukaryota</taxon>
        <taxon>Viridiplantae</taxon>
        <taxon>Streptophyta</taxon>
        <taxon>Embryophyta</taxon>
        <taxon>Tracheophyta</taxon>
        <taxon>Spermatophyta</taxon>
        <taxon>Magnoliopsida</taxon>
        <taxon>eudicotyledons</taxon>
        <taxon>Gunneridae</taxon>
        <taxon>Pentapetalae</taxon>
        <taxon>asterids</taxon>
        <taxon>campanulids</taxon>
        <taxon>Asterales</taxon>
        <taxon>Asteraceae</taxon>
        <taxon>Asteroideae</taxon>
        <taxon>Heliantheae alliance</taxon>
        <taxon>Eupatorieae</taxon>
        <taxon>Mikania</taxon>
    </lineage>
</organism>
<dbReference type="AlphaFoldDB" id="A0A5N6N669"/>
<dbReference type="PANTHER" id="PTHR33696:SF1">
    <property type="entry name" value="T22J18.15"/>
    <property type="match status" value="1"/>
</dbReference>
<proteinExistence type="predicted"/>
<evidence type="ECO:0000313" key="2">
    <source>
        <dbReference type="EMBL" id="KAD4385253.1"/>
    </source>
</evidence>
<accession>A0A5N6N669</accession>